<dbReference type="GO" id="GO:0071949">
    <property type="term" value="F:FAD binding"/>
    <property type="evidence" value="ECO:0007669"/>
    <property type="project" value="InterPro"/>
</dbReference>
<evidence type="ECO:0000256" key="1">
    <source>
        <dbReference type="ARBA" id="ARBA00001974"/>
    </source>
</evidence>
<evidence type="ECO:0000256" key="2">
    <source>
        <dbReference type="ARBA" id="ARBA00004749"/>
    </source>
</evidence>
<sequence>MSHRYDVIINGAGLVGSSIAIGLAKAGLKVLVIEFHPLAKLYPTEDYGLRVSAFTPSSRKWLEYVDAWDGLQHTGRITPFLHMHVWDEGGRGELTFDAAGTGSDALGWIMDNEATQGVLLDRAQELELITILDNCKLESFIRLDDGRVEVTLSNGEKYEAELIVGADGGRSLVRDWANIPTTGWSYGQKTIVGQVRPEKSHDNTCWQRFLNNGPLALLPLNDGRCSLAWHTTYEEADELLALDPESFSDRLSEGFEWKFGRIEIAGELGAYPLRLNHAQTYVRENFALAGDAAHSIHPLAGLGVNIGYLDSATLVEELINARKAGISLGNLEMLKRYEKRRKAHNMLIMGSMDLFKRSSTSQSGIIKGIRNIGLSAADKLPFVKRKLAKIAMGYYGDIPAFVKPK</sequence>
<evidence type="ECO:0000256" key="7">
    <source>
        <dbReference type="ARBA" id="ARBA00023033"/>
    </source>
</evidence>
<gene>
    <name evidence="9" type="ORF">DC082_08465</name>
</gene>
<comment type="similarity">
    <text evidence="3">Belongs to the UbiH/COQ6 family.</text>
</comment>
<evidence type="ECO:0000256" key="6">
    <source>
        <dbReference type="ARBA" id="ARBA00023002"/>
    </source>
</evidence>
<keyword evidence="10" id="KW-1185">Reference proteome</keyword>
<dbReference type="PANTHER" id="PTHR43876">
    <property type="entry name" value="UBIQUINONE BIOSYNTHESIS MONOOXYGENASE COQ6, MITOCHONDRIAL"/>
    <property type="match status" value="1"/>
</dbReference>
<reference evidence="9 10" key="1">
    <citation type="journal article" date="2018" name="Genome Announc.">
        <title>Ignatzschineria cameli sp. nov., isolated from necrotic foot tissue of dromedaries (Camelus dromedarius) and associated maggots (Wohlfahrtia species) in Dubai.</title>
        <authorList>
            <person name="Tsang C.C."/>
            <person name="Tang J.Y."/>
            <person name="Fong J.Y."/>
            <person name="Kinne J."/>
            <person name="Lee H.H."/>
            <person name="Joseph M."/>
            <person name="Jose S."/>
            <person name="Schuster R.K."/>
            <person name="Tang Y."/>
            <person name="Sivakumar S."/>
            <person name="Chen J.H."/>
            <person name="Teng J.L."/>
            <person name="Lau S.K."/>
            <person name="Wernery U."/>
            <person name="Woo P.C."/>
        </authorList>
    </citation>
    <scope>NUCLEOTIDE SEQUENCE [LARGE SCALE GENOMIC DNA]</scope>
    <source>
        <strain evidence="9 10">KCTC 22643</strain>
    </source>
</reference>
<keyword evidence="4" id="KW-0285">Flavoprotein</keyword>
<dbReference type="Proteomes" id="UP000244948">
    <property type="component" value="Unassembled WGS sequence"/>
</dbReference>
<dbReference type="EMBL" id="QEWR01000004">
    <property type="protein sequence ID" value="PWD82647.1"/>
    <property type="molecule type" value="Genomic_DNA"/>
</dbReference>
<keyword evidence="6" id="KW-0560">Oxidoreductase</keyword>
<dbReference type="NCBIfam" id="TIGR01988">
    <property type="entry name" value="Ubi-OHases"/>
    <property type="match status" value="1"/>
</dbReference>
<dbReference type="GO" id="GO:0016705">
    <property type="term" value="F:oxidoreductase activity, acting on paired donors, with incorporation or reduction of molecular oxygen"/>
    <property type="evidence" value="ECO:0007669"/>
    <property type="project" value="InterPro"/>
</dbReference>
<dbReference type="InterPro" id="IPR010971">
    <property type="entry name" value="UbiH/COQ6"/>
</dbReference>
<dbReference type="InterPro" id="IPR051205">
    <property type="entry name" value="UbiH/COQ6_monooxygenase"/>
</dbReference>
<dbReference type="GO" id="GO:0006744">
    <property type="term" value="P:ubiquinone biosynthetic process"/>
    <property type="evidence" value="ECO:0007669"/>
    <property type="project" value="UniProtKB-UniPathway"/>
</dbReference>
<dbReference type="PRINTS" id="PR00420">
    <property type="entry name" value="RNGMNOXGNASE"/>
</dbReference>
<feature type="domain" description="FAD-binding" evidence="8">
    <location>
        <begin position="5"/>
        <end position="346"/>
    </location>
</feature>
<dbReference type="UniPathway" id="UPA00232"/>
<proteinExistence type="inferred from homology"/>
<comment type="cofactor">
    <cofactor evidence="1">
        <name>FAD</name>
        <dbReference type="ChEBI" id="CHEBI:57692"/>
    </cofactor>
</comment>
<keyword evidence="5" id="KW-0274">FAD</keyword>
<evidence type="ECO:0000256" key="4">
    <source>
        <dbReference type="ARBA" id="ARBA00022630"/>
    </source>
</evidence>
<evidence type="ECO:0000256" key="5">
    <source>
        <dbReference type="ARBA" id="ARBA00022827"/>
    </source>
</evidence>
<dbReference type="Gene3D" id="3.50.50.60">
    <property type="entry name" value="FAD/NAD(P)-binding domain"/>
    <property type="match status" value="2"/>
</dbReference>
<dbReference type="InterPro" id="IPR002938">
    <property type="entry name" value="FAD-bd"/>
</dbReference>
<comment type="caution">
    <text evidence="9">The sequence shown here is derived from an EMBL/GenBank/DDBJ whole genome shotgun (WGS) entry which is preliminary data.</text>
</comment>
<organism evidence="9 10">
    <name type="scientific">Ignatzschineria indica</name>
    <dbReference type="NCBI Taxonomy" id="472583"/>
    <lineage>
        <taxon>Bacteria</taxon>
        <taxon>Pseudomonadati</taxon>
        <taxon>Pseudomonadota</taxon>
        <taxon>Gammaproteobacteria</taxon>
        <taxon>Cardiobacteriales</taxon>
        <taxon>Ignatzschineriaceae</taxon>
        <taxon>Ignatzschineria</taxon>
    </lineage>
</organism>
<dbReference type="Pfam" id="PF01494">
    <property type="entry name" value="FAD_binding_3"/>
    <property type="match status" value="1"/>
</dbReference>
<evidence type="ECO:0000313" key="9">
    <source>
        <dbReference type="EMBL" id="PWD82647.1"/>
    </source>
</evidence>
<comment type="pathway">
    <text evidence="2">Cofactor biosynthesis; ubiquinone biosynthesis.</text>
</comment>
<keyword evidence="7" id="KW-0503">Monooxygenase</keyword>
<dbReference type="SUPFAM" id="SSF51905">
    <property type="entry name" value="FAD/NAD(P)-binding domain"/>
    <property type="match status" value="1"/>
</dbReference>
<dbReference type="PANTHER" id="PTHR43876:SF7">
    <property type="entry name" value="UBIQUINONE BIOSYNTHESIS MONOOXYGENASE COQ6, MITOCHONDRIAL"/>
    <property type="match status" value="1"/>
</dbReference>
<name>A0A2U2AJ27_9GAMM</name>
<dbReference type="AlphaFoldDB" id="A0A2U2AJ27"/>
<dbReference type="GO" id="GO:0004497">
    <property type="term" value="F:monooxygenase activity"/>
    <property type="evidence" value="ECO:0007669"/>
    <property type="project" value="UniProtKB-KW"/>
</dbReference>
<evidence type="ECO:0000259" key="8">
    <source>
        <dbReference type="Pfam" id="PF01494"/>
    </source>
</evidence>
<dbReference type="InterPro" id="IPR036188">
    <property type="entry name" value="FAD/NAD-bd_sf"/>
</dbReference>
<accession>A0A2U2AJ27</accession>
<evidence type="ECO:0000313" key="10">
    <source>
        <dbReference type="Proteomes" id="UP000244948"/>
    </source>
</evidence>
<evidence type="ECO:0000256" key="3">
    <source>
        <dbReference type="ARBA" id="ARBA00005349"/>
    </source>
</evidence>
<dbReference type="RefSeq" id="WP_109236597.1">
    <property type="nucleotide sequence ID" value="NZ_BMXZ01000003.1"/>
</dbReference>
<protein>
    <submittedName>
        <fullName evidence="9">Protein visC</fullName>
    </submittedName>
</protein>